<protein>
    <submittedName>
        <fullName evidence="1">Uncharacterized protein</fullName>
    </submittedName>
</protein>
<proteinExistence type="predicted"/>
<organism evidence="1 2">
    <name type="scientific">Alectoria fallacina</name>
    <dbReference type="NCBI Taxonomy" id="1903189"/>
    <lineage>
        <taxon>Eukaryota</taxon>
        <taxon>Fungi</taxon>
        <taxon>Dikarya</taxon>
        <taxon>Ascomycota</taxon>
        <taxon>Pezizomycotina</taxon>
        <taxon>Lecanoromycetes</taxon>
        <taxon>OSLEUM clade</taxon>
        <taxon>Lecanoromycetidae</taxon>
        <taxon>Lecanorales</taxon>
        <taxon>Lecanorineae</taxon>
        <taxon>Parmeliaceae</taxon>
        <taxon>Alectoria</taxon>
    </lineage>
</organism>
<sequence length="88" mass="9479">SNPSIEATTAASLHAFSEACLNGNIDTVATLATGDDHYPNTQYYLNHGLSASVIYKQVPIARFLLSRGETITPIDCIGGCQREVLAYF</sequence>
<feature type="non-terminal residue" evidence="1">
    <location>
        <position position="1"/>
    </location>
</feature>
<keyword evidence="2" id="KW-1185">Reference proteome</keyword>
<dbReference type="InterPro" id="IPR036770">
    <property type="entry name" value="Ankyrin_rpt-contain_sf"/>
</dbReference>
<dbReference type="AlphaFoldDB" id="A0A8H3J0R5"/>
<comment type="caution">
    <text evidence="1">The sequence shown here is derived from an EMBL/GenBank/DDBJ whole genome shotgun (WGS) entry which is preliminary data.</text>
</comment>
<reference evidence="1" key="1">
    <citation type="submission" date="2021-03" db="EMBL/GenBank/DDBJ databases">
        <authorList>
            <person name="Tagirdzhanova G."/>
        </authorList>
    </citation>
    <scope>NUCLEOTIDE SEQUENCE</scope>
</reference>
<dbReference type="EMBL" id="CAJPDR010000516">
    <property type="protein sequence ID" value="CAF9938561.1"/>
    <property type="molecule type" value="Genomic_DNA"/>
</dbReference>
<dbReference type="Proteomes" id="UP000664203">
    <property type="component" value="Unassembled WGS sequence"/>
</dbReference>
<dbReference type="SUPFAM" id="SSF48403">
    <property type="entry name" value="Ankyrin repeat"/>
    <property type="match status" value="1"/>
</dbReference>
<gene>
    <name evidence="1" type="ORF">ALECFALPRED_007730</name>
</gene>
<evidence type="ECO:0000313" key="2">
    <source>
        <dbReference type="Proteomes" id="UP000664203"/>
    </source>
</evidence>
<accession>A0A8H3J0R5</accession>
<evidence type="ECO:0000313" key="1">
    <source>
        <dbReference type="EMBL" id="CAF9938561.1"/>
    </source>
</evidence>
<name>A0A8H3J0R5_9LECA</name>